<dbReference type="Proteomes" id="UP001597295">
    <property type="component" value="Unassembled WGS sequence"/>
</dbReference>
<reference evidence="5" key="1">
    <citation type="journal article" date="2019" name="Int. J. Syst. Evol. Microbiol.">
        <title>The Global Catalogue of Microorganisms (GCM) 10K type strain sequencing project: providing services to taxonomists for standard genome sequencing and annotation.</title>
        <authorList>
            <consortium name="The Broad Institute Genomics Platform"/>
            <consortium name="The Broad Institute Genome Sequencing Center for Infectious Disease"/>
            <person name="Wu L."/>
            <person name="Ma J."/>
        </authorList>
    </citation>
    <scope>NUCLEOTIDE SEQUENCE [LARGE SCALE GENOMIC DNA]</scope>
    <source>
        <strain evidence="5">CGMCC 1.19062</strain>
    </source>
</reference>
<dbReference type="EMBL" id="JBHUIP010000003">
    <property type="protein sequence ID" value="MFD2261923.1"/>
    <property type="molecule type" value="Genomic_DNA"/>
</dbReference>
<dbReference type="PIRSF" id="PIRSF005900">
    <property type="entry name" value="Dps"/>
    <property type="match status" value="1"/>
</dbReference>
<comment type="caution">
    <text evidence="4">The sequence shown here is derived from an EMBL/GenBank/DDBJ whole genome shotgun (WGS) entry which is preliminary data.</text>
</comment>
<evidence type="ECO:0000259" key="3">
    <source>
        <dbReference type="Pfam" id="PF00210"/>
    </source>
</evidence>
<name>A0ABW5DLB2_9PROT</name>
<evidence type="ECO:0000256" key="1">
    <source>
        <dbReference type="ARBA" id="ARBA00009497"/>
    </source>
</evidence>
<proteinExistence type="inferred from homology"/>
<dbReference type="PROSITE" id="PS00818">
    <property type="entry name" value="DPS_1"/>
    <property type="match status" value="1"/>
</dbReference>
<dbReference type="RefSeq" id="WP_379874837.1">
    <property type="nucleotide sequence ID" value="NZ_JBHUIP010000003.1"/>
</dbReference>
<feature type="domain" description="Ferritin/DPS" evidence="3">
    <location>
        <begin position="12"/>
        <end position="149"/>
    </location>
</feature>
<dbReference type="Pfam" id="PF00210">
    <property type="entry name" value="Ferritin"/>
    <property type="match status" value="1"/>
</dbReference>
<dbReference type="PANTHER" id="PTHR42932:SF3">
    <property type="entry name" value="DNA PROTECTION DURING STARVATION PROTEIN"/>
    <property type="match status" value="1"/>
</dbReference>
<evidence type="ECO:0000313" key="5">
    <source>
        <dbReference type="Proteomes" id="UP001597295"/>
    </source>
</evidence>
<comment type="similarity">
    <text evidence="1 2">Belongs to the Dps family.</text>
</comment>
<accession>A0ABW5DLB2</accession>
<dbReference type="InterPro" id="IPR008331">
    <property type="entry name" value="Ferritin_DPS_dom"/>
</dbReference>
<dbReference type="SUPFAM" id="SSF47240">
    <property type="entry name" value="Ferritin-like"/>
    <property type="match status" value="1"/>
</dbReference>
<dbReference type="InterPro" id="IPR009078">
    <property type="entry name" value="Ferritin-like_SF"/>
</dbReference>
<evidence type="ECO:0000313" key="4">
    <source>
        <dbReference type="EMBL" id="MFD2261923.1"/>
    </source>
</evidence>
<dbReference type="PRINTS" id="PR01346">
    <property type="entry name" value="HELNAPAPROT"/>
</dbReference>
<keyword evidence="5" id="KW-1185">Reference proteome</keyword>
<dbReference type="PANTHER" id="PTHR42932">
    <property type="entry name" value="GENERAL STRESS PROTEIN 20U"/>
    <property type="match status" value="1"/>
</dbReference>
<organism evidence="4 5">
    <name type="scientific">Lacibacterium aquatile</name>
    <dbReference type="NCBI Taxonomy" id="1168082"/>
    <lineage>
        <taxon>Bacteria</taxon>
        <taxon>Pseudomonadati</taxon>
        <taxon>Pseudomonadota</taxon>
        <taxon>Alphaproteobacteria</taxon>
        <taxon>Rhodospirillales</taxon>
        <taxon>Rhodospirillaceae</taxon>
    </lineage>
</organism>
<evidence type="ECO:0000256" key="2">
    <source>
        <dbReference type="RuleBase" id="RU003875"/>
    </source>
</evidence>
<protein>
    <submittedName>
        <fullName evidence="4">Dps family protein</fullName>
    </submittedName>
</protein>
<dbReference type="Gene3D" id="1.20.1260.10">
    <property type="match status" value="1"/>
</dbReference>
<dbReference type="CDD" id="cd01043">
    <property type="entry name" value="DPS"/>
    <property type="match status" value="1"/>
</dbReference>
<dbReference type="InterPro" id="IPR023188">
    <property type="entry name" value="DPS_DNA-bd_CS"/>
</dbReference>
<dbReference type="InterPro" id="IPR002177">
    <property type="entry name" value="DPS_DNA-bd"/>
</dbReference>
<sequence length="150" mass="16480">MAAKNTTKDVADKLSVLLADSYILTLKTQAYHWNVKGEHFAALHKMFEEQYNELAPAIDEVAERIRALGQITPASFDEFSKLSSVKSTGGQPKWTEMVENLLKDHKTAAASARTVIEAAEAVDDSVSADLATERVAFHDKTIWMLGALVS</sequence>
<gene>
    <name evidence="4" type="ORF">ACFSM5_03425</name>
</gene>
<dbReference type="InterPro" id="IPR012347">
    <property type="entry name" value="Ferritin-like"/>
</dbReference>